<keyword evidence="1" id="KW-0067">ATP-binding</keyword>
<comment type="caution">
    <text evidence="1">The sequence shown here is derived from an EMBL/GenBank/DDBJ whole genome shotgun (WGS) entry which is preliminary data.</text>
</comment>
<evidence type="ECO:0000313" key="1">
    <source>
        <dbReference type="EMBL" id="GHA96110.1"/>
    </source>
</evidence>
<dbReference type="PANTHER" id="PTHR35526:SF3">
    <property type="entry name" value="ANTI-SIGMA-F FACTOR RSBW"/>
    <property type="match status" value="1"/>
</dbReference>
<reference evidence="2" key="1">
    <citation type="journal article" date="2019" name="Int. J. Syst. Evol. Microbiol.">
        <title>The Global Catalogue of Microorganisms (GCM) 10K type strain sequencing project: providing services to taxonomists for standard genome sequencing and annotation.</title>
        <authorList>
            <consortium name="The Broad Institute Genomics Platform"/>
            <consortium name="The Broad Institute Genome Sequencing Center for Infectious Disease"/>
            <person name="Wu L."/>
            <person name="Ma J."/>
        </authorList>
    </citation>
    <scope>NUCLEOTIDE SEQUENCE [LARGE SCALE GENOMIC DNA]</scope>
    <source>
        <strain evidence="2">JCM 4737</strain>
    </source>
</reference>
<keyword evidence="2" id="KW-1185">Reference proteome</keyword>
<evidence type="ECO:0000313" key="2">
    <source>
        <dbReference type="Proteomes" id="UP000599437"/>
    </source>
</evidence>
<name>A0ABQ3DHJ5_9ACTN</name>
<gene>
    <name evidence="1" type="ORF">GCM10010346_18510</name>
</gene>
<sequence length="145" mass="15379">MAAEPDDAEEGLLTAVTVEQSWRFDGVLSDVTAARDRASDFLYELARLHPPAAPDAHDDALLVVTELASNAFAFAPGPFVLTLGMVMGGTLRVALADTNPAPPRPRPVSLAGRGGVGWHLINTLAEQTISVPEAEGKTVHVFLPW</sequence>
<dbReference type="InterPro" id="IPR036890">
    <property type="entry name" value="HATPase_C_sf"/>
</dbReference>
<dbReference type="EMBL" id="BMVO01000004">
    <property type="protein sequence ID" value="GHA96110.1"/>
    <property type="molecule type" value="Genomic_DNA"/>
</dbReference>
<dbReference type="PANTHER" id="PTHR35526">
    <property type="entry name" value="ANTI-SIGMA-F FACTOR RSBW-RELATED"/>
    <property type="match status" value="1"/>
</dbReference>
<proteinExistence type="predicted"/>
<dbReference type="CDD" id="cd16936">
    <property type="entry name" value="HATPase_RsbW-like"/>
    <property type="match status" value="1"/>
</dbReference>
<accession>A0ABQ3DHJ5</accession>
<organism evidence="1 2">
    <name type="scientific">Streptomyces chryseus</name>
    <dbReference type="NCBI Taxonomy" id="68186"/>
    <lineage>
        <taxon>Bacteria</taxon>
        <taxon>Bacillati</taxon>
        <taxon>Actinomycetota</taxon>
        <taxon>Actinomycetes</taxon>
        <taxon>Kitasatosporales</taxon>
        <taxon>Streptomycetaceae</taxon>
        <taxon>Streptomyces</taxon>
    </lineage>
</organism>
<protein>
    <submittedName>
        <fullName evidence="1">ATP-binding protein</fullName>
    </submittedName>
</protein>
<dbReference type="Gene3D" id="3.30.565.10">
    <property type="entry name" value="Histidine kinase-like ATPase, C-terminal domain"/>
    <property type="match status" value="1"/>
</dbReference>
<dbReference type="InterPro" id="IPR050267">
    <property type="entry name" value="Anti-sigma-factor_SerPK"/>
</dbReference>
<dbReference type="Proteomes" id="UP000599437">
    <property type="component" value="Unassembled WGS sequence"/>
</dbReference>
<dbReference type="RefSeq" id="WP_229843414.1">
    <property type="nucleotide sequence ID" value="NZ_BMVO01000004.1"/>
</dbReference>
<dbReference type="SUPFAM" id="SSF55874">
    <property type="entry name" value="ATPase domain of HSP90 chaperone/DNA topoisomerase II/histidine kinase"/>
    <property type="match status" value="1"/>
</dbReference>
<keyword evidence="1" id="KW-0547">Nucleotide-binding</keyword>
<dbReference type="GO" id="GO:0005524">
    <property type="term" value="F:ATP binding"/>
    <property type="evidence" value="ECO:0007669"/>
    <property type="project" value="UniProtKB-KW"/>
</dbReference>